<dbReference type="EMBL" id="AP014946">
    <property type="protein sequence ID" value="BAT60501.1"/>
    <property type="molecule type" value="Genomic_DNA"/>
</dbReference>
<proteinExistence type="inferred from homology"/>
<dbReference type="Gene3D" id="3.90.180.10">
    <property type="entry name" value="Medium-chain alcohol dehydrogenases, catalytic domain"/>
    <property type="match status" value="2"/>
</dbReference>
<feature type="domain" description="Alanine dehydrogenase/pyridine nucleotide transhydrogenase NAD(H)-binding" evidence="6">
    <location>
        <begin position="145"/>
        <end position="192"/>
    </location>
</feature>
<comment type="similarity">
    <text evidence="2">Belongs to the zinc-containing alcohol dehydrogenase family.</text>
</comment>
<organism evidence="7 8">
    <name type="scientific">Variibacter gotjawalensis</name>
    <dbReference type="NCBI Taxonomy" id="1333996"/>
    <lineage>
        <taxon>Bacteria</taxon>
        <taxon>Pseudomonadati</taxon>
        <taxon>Pseudomonadota</taxon>
        <taxon>Alphaproteobacteria</taxon>
        <taxon>Hyphomicrobiales</taxon>
        <taxon>Nitrobacteraceae</taxon>
        <taxon>Variibacter</taxon>
    </lineage>
</organism>
<dbReference type="InterPro" id="IPR036291">
    <property type="entry name" value="NAD(P)-bd_dom_sf"/>
</dbReference>
<dbReference type="InterPro" id="IPR007698">
    <property type="entry name" value="AlaDH/PNT_NAD(H)-bd"/>
</dbReference>
<dbReference type="PANTHER" id="PTHR43350">
    <property type="entry name" value="NAD-DEPENDENT ALCOHOL DEHYDROGENASE"/>
    <property type="match status" value="1"/>
</dbReference>
<dbReference type="Gene3D" id="3.40.50.720">
    <property type="entry name" value="NAD(P)-binding Rossmann-like Domain"/>
    <property type="match status" value="1"/>
</dbReference>
<evidence type="ECO:0000256" key="4">
    <source>
        <dbReference type="ARBA" id="ARBA00022833"/>
    </source>
</evidence>
<dbReference type="PANTHER" id="PTHR43350:SF19">
    <property type="entry name" value="D-GULOSIDE 3-DEHYDROGENASE"/>
    <property type="match status" value="1"/>
</dbReference>
<protein>
    <submittedName>
        <fullName evidence="7">L-threonine 3-dehydrogenase</fullName>
    </submittedName>
</protein>
<reference evidence="7 8" key="1">
    <citation type="submission" date="2015-08" db="EMBL/GenBank/DDBJ databases">
        <title>Investigation of the bacterial diversity of lava forest soil.</title>
        <authorList>
            <person name="Lee J.S."/>
        </authorList>
    </citation>
    <scope>NUCLEOTIDE SEQUENCE [LARGE SCALE GENOMIC DNA]</scope>
    <source>
        <strain evidence="7 8">GJW-30</strain>
    </source>
</reference>
<evidence type="ECO:0000313" key="8">
    <source>
        <dbReference type="Proteomes" id="UP000236884"/>
    </source>
</evidence>
<keyword evidence="5" id="KW-0560">Oxidoreductase</keyword>
<evidence type="ECO:0000256" key="2">
    <source>
        <dbReference type="ARBA" id="ARBA00008072"/>
    </source>
</evidence>
<dbReference type="RefSeq" id="WP_096356758.1">
    <property type="nucleotide sequence ID" value="NZ_AP014946.1"/>
</dbReference>
<comment type="cofactor">
    <cofactor evidence="1">
        <name>Zn(2+)</name>
        <dbReference type="ChEBI" id="CHEBI:29105"/>
    </cofactor>
</comment>
<dbReference type="Proteomes" id="UP000236884">
    <property type="component" value="Chromosome"/>
</dbReference>
<dbReference type="GO" id="GO:0046872">
    <property type="term" value="F:metal ion binding"/>
    <property type="evidence" value="ECO:0007669"/>
    <property type="project" value="UniProtKB-KW"/>
</dbReference>
<keyword evidence="8" id="KW-1185">Reference proteome</keyword>
<dbReference type="SUPFAM" id="SSF50129">
    <property type="entry name" value="GroES-like"/>
    <property type="match status" value="1"/>
</dbReference>
<dbReference type="KEGG" id="vgo:GJW-30_1_03045"/>
<dbReference type="Pfam" id="PF01262">
    <property type="entry name" value="AlaDh_PNT_C"/>
    <property type="match status" value="1"/>
</dbReference>
<gene>
    <name evidence="7" type="ORF">GJW-30_1_03045</name>
</gene>
<sequence length="321" mass="33754">MDAKALWYTGPGRAELRDEKVPAPRDGEVRVRALHSAISRGTEALVAAGNVPPNQYDRMRAPEMGGEFPFPVKYGYASVGIVEAGAAELVGNTVFSLYPHQDAYTISADMVAVVPDEIPPTRAVLAANMETALNAVWDGAPGPADRIAVIGAGVVGCLVAYLCARLPGAEVTLVDVNPARRAIAEKLGARFAGPAEAAGECDVVFHTSASSAGLGTALQLAGMEARIVEMSWYGIDGVTAPLGESFHSRRLQLISSQVGHVATSHRARWDHGRRLAAAIALLNDARLDALLAPGVAFAKLTDALPRILLPQSGTLCQVIDY</sequence>
<keyword evidence="4" id="KW-0862">Zinc</keyword>
<evidence type="ECO:0000313" key="7">
    <source>
        <dbReference type="EMBL" id="BAT60501.1"/>
    </source>
</evidence>
<dbReference type="SUPFAM" id="SSF51735">
    <property type="entry name" value="NAD(P)-binding Rossmann-fold domains"/>
    <property type="match status" value="1"/>
</dbReference>
<evidence type="ECO:0000256" key="3">
    <source>
        <dbReference type="ARBA" id="ARBA00022723"/>
    </source>
</evidence>
<keyword evidence="3" id="KW-0479">Metal-binding</keyword>
<evidence type="ECO:0000256" key="1">
    <source>
        <dbReference type="ARBA" id="ARBA00001947"/>
    </source>
</evidence>
<dbReference type="AlphaFoldDB" id="A0A0S3PX37"/>
<evidence type="ECO:0000259" key="6">
    <source>
        <dbReference type="Pfam" id="PF01262"/>
    </source>
</evidence>
<evidence type="ECO:0000256" key="5">
    <source>
        <dbReference type="ARBA" id="ARBA00023002"/>
    </source>
</evidence>
<accession>A0A0S3PX37</accession>
<name>A0A0S3PX37_9BRAD</name>
<dbReference type="CDD" id="cd08255">
    <property type="entry name" value="2-desacetyl-2-hydroxyethyl_bacteriochlorophyllide_like"/>
    <property type="match status" value="1"/>
</dbReference>
<dbReference type="GO" id="GO:0016491">
    <property type="term" value="F:oxidoreductase activity"/>
    <property type="evidence" value="ECO:0007669"/>
    <property type="project" value="UniProtKB-KW"/>
</dbReference>
<dbReference type="InterPro" id="IPR011032">
    <property type="entry name" value="GroES-like_sf"/>
</dbReference>